<evidence type="ECO:0000259" key="7">
    <source>
        <dbReference type="PROSITE" id="PS51162"/>
    </source>
</evidence>
<keyword evidence="4" id="KW-0325">Glycoprotein</keyword>
<dbReference type="Gene3D" id="1.10.870.10">
    <property type="entry name" value="MHC class II-associated invariant chain, trimerisation domain"/>
    <property type="match status" value="1"/>
</dbReference>
<feature type="disulfide bond" evidence="5">
    <location>
        <begin position="231"/>
        <end position="238"/>
    </location>
</feature>
<evidence type="ECO:0000256" key="3">
    <source>
        <dbReference type="ARBA" id="ARBA00023157"/>
    </source>
</evidence>
<dbReference type="Gene3D" id="4.10.800.10">
    <property type="entry name" value="Thyroglobulin type-1"/>
    <property type="match status" value="1"/>
</dbReference>
<organism evidence="8 9">
    <name type="scientific">Gekko japonicus</name>
    <name type="common">Schlegel's Japanese gecko</name>
    <dbReference type="NCBI Taxonomy" id="146911"/>
    <lineage>
        <taxon>Eukaryota</taxon>
        <taxon>Metazoa</taxon>
        <taxon>Chordata</taxon>
        <taxon>Craniata</taxon>
        <taxon>Vertebrata</taxon>
        <taxon>Euteleostomi</taxon>
        <taxon>Lepidosauria</taxon>
        <taxon>Squamata</taxon>
        <taxon>Bifurcata</taxon>
        <taxon>Gekkota</taxon>
        <taxon>Gekkonidae</taxon>
        <taxon>Gekkoninae</taxon>
        <taxon>Gekko</taxon>
    </lineage>
</organism>
<dbReference type="RefSeq" id="XP_015282090.1">
    <property type="nucleotide sequence ID" value="XM_015426604.1"/>
</dbReference>
<comment type="subcellular location">
    <subcellularLocation>
        <location evidence="1">Secreted</location>
    </subcellularLocation>
</comment>
<evidence type="ECO:0000313" key="9">
    <source>
        <dbReference type="RefSeq" id="XP_015282090.1"/>
    </source>
</evidence>
<dbReference type="InterPro" id="IPR036857">
    <property type="entry name" value="Thyroglobulin_1_sf"/>
</dbReference>
<dbReference type="InterPro" id="IPR000716">
    <property type="entry name" value="Thyroglobulin_1"/>
</dbReference>
<dbReference type="InterPro" id="IPR036613">
    <property type="entry name" value="MHCII_invariant_trimer_sf"/>
</dbReference>
<dbReference type="InterPro" id="IPR011988">
    <property type="entry name" value="MHC_II-assoc_invariant_trimer"/>
</dbReference>
<evidence type="ECO:0000256" key="2">
    <source>
        <dbReference type="ARBA" id="ARBA00022525"/>
    </source>
</evidence>
<dbReference type="InterPro" id="IPR022339">
    <property type="entry name" value="MHC_II-assoc_invar_chain"/>
</dbReference>
<dbReference type="Pfam" id="PF00086">
    <property type="entry name" value="Thyroglobulin_1"/>
    <property type="match status" value="1"/>
</dbReference>
<keyword evidence="3 5" id="KW-1015">Disulfide bond</keyword>
<name>A0ABM1L803_GEKJA</name>
<evidence type="ECO:0000256" key="4">
    <source>
        <dbReference type="ARBA" id="ARBA00023180"/>
    </source>
</evidence>
<dbReference type="GeneID" id="107123364"/>
<dbReference type="PANTHER" id="PTHR14093:SF17">
    <property type="entry name" value="HLA CLASS II HISTOCOMPATIBILITY ANTIGEN GAMMA CHAIN"/>
    <property type="match status" value="1"/>
</dbReference>
<comment type="caution">
    <text evidence="5">Lacks conserved residue(s) required for the propagation of feature annotation.</text>
</comment>
<dbReference type="PROSITE" id="PS00484">
    <property type="entry name" value="THYROGLOBULIN_1_1"/>
    <property type="match status" value="1"/>
</dbReference>
<evidence type="ECO:0000256" key="1">
    <source>
        <dbReference type="ARBA" id="ARBA00004613"/>
    </source>
</evidence>
<keyword evidence="6" id="KW-1133">Transmembrane helix</keyword>
<dbReference type="Proteomes" id="UP000694871">
    <property type="component" value="Unplaced"/>
</dbReference>
<feature type="domain" description="Thyroglobulin type-1" evidence="7">
    <location>
        <begin position="199"/>
        <end position="259"/>
    </location>
</feature>
<dbReference type="Pfam" id="PF09307">
    <property type="entry name" value="MHC2-interact"/>
    <property type="match status" value="1"/>
</dbReference>
<keyword evidence="6" id="KW-0472">Membrane</keyword>
<dbReference type="InterPro" id="IPR015386">
    <property type="entry name" value="MHC_II-assoc_invar/CLIP_MHC-bd"/>
</dbReference>
<dbReference type="PRINTS" id="PR01990">
    <property type="entry name" value="CD74ANTIGEN"/>
</dbReference>
<dbReference type="CDD" id="cd00191">
    <property type="entry name" value="TY"/>
    <property type="match status" value="1"/>
</dbReference>
<dbReference type="InterPro" id="IPR052001">
    <property type="entry name" value="MHC-II_Gamma/Thyroglobulin"/>
</dbReference>
<sequence>MENDRSNLLASQQTLTETAVYAGTVQNQQQRSSSSRRAAYSVFTALAVLLFAGQAVTVYFVYQHEHKISRLTTTTQNLQLESLAKNLPHKSKSPGQMNMPLANMMPLPMRDLSSTTEASENETQLSNKTEDMVKRLLLMGNPTRKFPKLEKAFMDNMIQLRKTMDYSDWNSFEVWMHKWLLFQMAQTKHPEEVAAVKVQTKCQAEASFKGIYPGRFRPQCDENGDYLSKQCNYSTGYCWCVYKNGTEIEGTKTRKPLECTGMWQILDPENVTYSGQDLLHLN</sequence>
<dbReference type="SMART" id="SM00211">
    <property type="entry name" value="TY"/>
    <property type="match status" value="1"/>
</dbReference>
<keyword evidence="2" id="KW-0964">Secreted</keyword>
<keyword evidence="8" id="KW-1185">Reference proteome</keyword>
<dbReference type="SUPFAM" id="SSF57610">
    <property type="entry name" value="Thyroglobulin type-1 domain"/>
    <property type="match status" value="1"/>
</dbReference>
<dbReference type="PIRSF" id="PIRSF001992">
    <property type="entry name" value="CD74_antigen"/>
    <property type="match status" value="1"/>
</dbReference>
<dbReference type="PANTHER" id="PTHR14093">
    <property type="entry name" value="HLA CLASS II GAMMA CHAIN"/>
    <property type="match status" value="1"/>
</dbReference>
<evidence type="ECO:0000313" key="8">
    <source>
        <dbReference type="Proteomes" id="UP000694871"/>
    </source>
</evidence>
<evidence type="ECO:0000256" key="5">
    <source>
        <dbReference type="PROSITE-ProRule" id="PRU00500"/>
    </source>
</evidence>
<dbReference type="SUPFAM" id="SSF48305">
    <property type="entry name" value="Class II MHC-associated invariant chain ectoplasmic trimerization domain"/>
    <property type="match status" value="1"/>
</dbReference>
<dbReference type="PROSITE" id="PS51162">
    <property type="entry name" value="THYROGLOBULIN_1_2"/>
    <property type="match status" value="1"/>
</dbReference>
<accession>A0ABM1L803</accession>
<reference evidence="9" key="1">
    <citation type="submission" date="2025-08" db="UniProtKB">
        <authorList>
            <consortium name="RefSeq"/>
        </authorList>
    </citation>
    <scope>IDENTIFICATION</scope>
</reference>
<proteinExistence type="predicted"/>
<protein>
    <submittedName>
        <fullName evidence="9">HLA class II histocompatibility antigen gamma chain</fullName>
    </submittedName>
</protein>
<dbReference type="InterPro" id="IPR043530">
    <property type="entry name" value="CD74_antigen"/>
</dbReference>
<dbReference type="Pfam" id="PF08831">
    <property type="entry name" value="MHCassoc_trimer"/>
    <property type="match status" value="1"/>
</dbReference>
<evidence type="ECO:0000256" key="6">
    <source>
        <dbReference type="SAM" id="Phobius"/>
    </source>
</evidence>
<keyword evidence="6" id="KW-0812">Transmembrane</keyword>
<feature type="transmembrane region" description="Helical" evidence="6">
    <location>
        <begin position="38"/>
        <end position="62"/>
    </location>
</feature>
<gene>
    <name evidence="9" type="primary">CD74</name>
</gene>